<accession>A0AAW2G7Y6</accession>
<gene>
    <name evidence="2" type="ORF">PUN28_005689</name>
</gene>
<organism evidence="2 3">
    <name type="scientific">Cardiocondyla obscurior</name>
    <dbReference type="NCBI Taxonomy" id="286306"/>
    <lineage>
        <taxon>Eukaryota</taxon>
        <taxon>Metazoa</taxon>
        <taxon>Ecdysozoa</taxon>
        <taxon>Arthropoda</taxon>
        <taxon>Hexapoda</taxon>
        <taxon>Insecta</taxon>
        <taxon>Pterygota</taxon>
        <taxon>Neoptera</taxon>
        <taxon>Endopterygota</taxon>
        <taxon>Hymenoptera</taxon>
        <taxon>Apocrita</taxon>
        <taxon>Aculeata</taxon>
        <taxon>Formicoidea</taxon>
        <taxon>Formicidae</taxon>
        <taxon>Myrmicinae</taxon>
        <taxon>Cardiocondyla</taxon>
    </lineage>
</organism>
<dbReference type="AlphaFoldDB" id="A0AAW2G7Y6"/>
<evidence type="ECO:0000313" key="3">
    <source>
        <dbReference type="Proteomes" id="UP001430953"/>
    </source>
</evidence>
<proteinExistence type="predicted"/>
<keyword evidence="1" id="KW-0812">Transmembrane</keyword>
<evidence type="ECO:0000313" key="2">
    <source>
        <dbReference type="EMBL" id="KAL0123326.1"/>
    </source>
</evidence>
<dbReference type="Proteomes" id="UP001430953">
    <property type="component" value="Unassembled WGS sequence"/>
</dbReference>
<feature type="transmembrane region" description="Helical" evidence="1">
    <location>
        <begin position="56"/>
        <end position="78"/>
    </location>
</feature>
<comment type="caution">
    <text evidence="2">The sequence shown here is derived from an EMBL/GenBank/DDBJ whole genome shotgun (WGS) entry which is preliminary data.</text>
</comment>
<keyword evidence="1" id="KW-0472">Membrane</keyword>
<feature type="transmembrane region" description="Helical" evidence="1">
    <location>
        <begin position="112"/>
        <end position="131"/>
    </location>
</feature>
<evidence type="ECO:0000256" key="1">
    <source>
        <dbReference type="SAM" id="Phobius"/>
    </source>
</evidence>
<keyword evidence="1" id="KW-1133">Transmembrane helix</keyword>
<protein>
    <submittedName>
        <fullName evidence="2">Uncharacterized protein</fullName>
    </submittedName>
</protein>
<reference evidence="2 3" key="1">
    <citation type="submission" date="2023-03" db="EMBL/GenBank/DDBJ databases">
        <title>High recombination rates correlate with genetic variation in Cardiocondyla obscurior ants.</title>
        <authorList>
            <person name="Errbii M."/>
        </authorList>
    </citation>
    <scope>NUCLEOTIDE SEQUENCE [LARGE SCALE GENOMIC DNA]</scope>
    <source>
        <strain evidence="2">Alpha-2009</strain>
        <tissue evidence="2">Whole body</tissue>
    </source>
</reference>
<keyword evidence="3" id="KW-1185">Reference proteome</keyword>
<name>A0AAW2G7Y6_9HYME</name>
<sequence length="141" mass="16190">MSEQSRQAIFYISDTLGVLTLTEPVEGLRVFARITLLHVLLPLYDCNRRTFLRRLLFLRTVLSVITTNNSAVIASVTLRGSTCNWNFNDCTAVLYKAAGLRSRVTYISKNDFALFFSFHRAHTIIILSYMFTNKETKNEKN</sequence>
<dbReference type="EMBL" id="JADYXP020000005">
    <property type="protein sequence ID" value="KAL0123326.1"/>
    <property type="molecule type" value="Genomic_DNA"/>
</dbReference>